<evidence type="ECO:0000256" key="4">
    <source>
        <dbReference type="ARBA" id="ARBA00022801"/>
    </source>
</evidence>
<dbReference type="InterPro" id="IPR036590">
    <property type="entry name" value="SRAP-like"/>
</dbReference>
<keyword evidence="4 8" id="KW-0378">Hydrolase</keyword>
<dbReference type="Pfam" id="PF02586">
    <property type="entry name" value="SRAP"/>
    <property type="match status" value="1"/>
</dbReference>
<keyword evidence="3" id="KW-0227">DNA damage</keyword>
<comment type="caution">
    <text evidence="9">The sequence shown here is derived from an EMBL/GenBank/DDBJ whole genome shotgun (WGS) entry which is preliminary data.</text>
</comment>
<dbReference type="SUPFAM" id="SSF143081">
    <property type="entry name" value="BB1717-like"/>
    <property type="match status" value="1"/>
</dbReference>
<dbReference type="Proteomes" id="UP000233731">
    <property type="component" value="Unassembled WGS sequence"/>
</dbReference>
<keyword evidence="2 8" id="KW-0645">Protease</keyword>
<dbReference type="GO" id="GO:0106300">
    <property type="term" value="P:protein-DNA covalent cross-linking repair"/>
    <property type="evidence" value="ECO:0007669"/>
    <property type="project" value="InterPro"/>
</dbReference>
<dbReference type="GO" id="GO:0003697">
    <property type="term" value="F:single-stranded DNA binding"/>
    <property type="evidence" value="ECO:0007669"/>
    <property type="project" value="InterPro"/>
</dbReference>
<evidence type="ECO:0000256" key="8">
    <source>
        <dbReference type="RuleBase" id="RU364100"/>
    </source>
</evidence>
<dbReference type="PANTHER" id="PTHR13604:SF0">
    <property type="entry name" value="ABASIC SITE PROCESSING PROTEIN HMCES"/>
    <property type="match status" value="1"/>
</dbReference>
<comment type="similarity">
    <text evidence="1 8">Belongs to the SOS response-associated peptidase family.</text>
</comment>
<evidence type="ECO:0000256" key="2">
    <source>
        <dbReference type="ARBA" id="ARBA00022670"/>
    </source>
</evidence>
<dbReference type="InterPro" id="IPR003738">
    <property type="entry name" value="SRAP"/>
</dbReference>
<organism evidence="9 10">
    <name type="scientific">Bifidobacterium asteroides</name>
    <dbReference type="NCBI Taxonomy" id="1684"/>
    <lineage>
        <taxon>Bacteria</taxon>
        <taxon>Bacillati</taxon>
        <taxon>Actinomycetota</taxon>
        <taxon>Actinomycetes</taxon>
        <taxon>Bifidobacteriales</taxon>
        <taxon>Bifidobacteriaceae</taxon>
        <taxon>Bifidobacterium</taxon>
    </lineage>
</organism>
<dbReference type="GO" id="GO:0008233">
    <property type="term" value="F:peptidase activity"/>
    <property type="evidence" value="ECO:0007669"/>
    <property type="project" value="UniProtKB-KW"/>
</dbReference>
<evidence type="ECO:0000313" key="9">
    <source>
        <dbReference type="EMBL" id="PKV10205.1"/>
    </source>
</evidence>
<keyword evidence="7" id="KW-0456">Lyase</keyword>
<dbReference type="AlphaFoldDB" id="A0A2N3RCI6"/>
<dbReference type="EC" id="3.4.-.-" evidence="8"/>
<keyword evidence="6" id="KW-0238">DNA-binding</keyword>
<dbReference type="Gene3D" id="3.90.1680.10">
    <property type="entry name" value="SOS response associated peptidase-like"/>
    <property type="match status" value="1"/>
</dbReference>
<keyword evidence="5" id="KW-0190">Covalent protein-DNA linkage</keyword>
<dbReference type="GO" id="GO:0016829">
    <property type="term" value="F:lyase activity"/>
    <property type="evidence" value="ECO:0007669"/>
    <property type="project" value="UniProtKB-KW"/>
</dbReference>
<proteinExistence type="inferred from homology"/>
<evidence type="ECO:0000256" key="1">
    <source>
        <dbReference type="ARBA" id="ARBA00008136"/>
    </source>
</evidence>
<evidence type="ECO:0000256" key="3">
    <source>
        <dbReference type="ARBA" id="ARBA00022763"/>
    </source>
</evidence>
<evidence type="ECO:0000256" key="6">
    <source>
        <dbReference type="ARBA" id="ARBA00023125"/>
    </source>
</evidence>
<reference evidence="9 10" key="1">
    <citation type="submission" date="2017-10" db="EMBL/GenBank/DDBJ databases">
        <title>Bifidobacterium genomics.</title>
        <authorList>
            <person name="Lugli G.A."/>
            <person name="Milani C."/>
            <person name="Mancabelli L."/>
        </authorList>
    </citation>
    <scope>NUCLEOTIDE SEQUENCE [LARGE SCALE GENOMIC DNA]</scope>
    <source>
        <strain evidence="9 10">1460B</strain>
    </source>
</reference>
<protein>
    <recommendedName>
        <fullName evidence="8">Abasic site processing protein</fullName>
        <ecNumber evidence="8">3.4.-.-</ecNumber>
    </recommendedName>
</protein>
<dbReference type="GO" id="GO:0006508">
    <property type="term" value="P:proteolysis"/>
    <property type="evidence" value="ECO:0007669"/>
    <property type="project" value="UniProtKB-KW"/>
</dbReference>
<dbReference type="EMBL" id="PCHJ01000008">
    <property type="protein sequence ID" value="PKV10205.1"/>
    <property type="molecule type" value="Genomic_DNA"/>
</dbReference>
<name>A0A2N3RCI6_9BIFI</name>
<sequence length="283" mass="31351">MLNTALWPRSSSMYAPLPQTTFMLAGKRGQSAFRLAREEASGVSSTGAPSIHRMGFMCGRFAADLDYSSLAEHYGARQAPGLPKPSWNISPGSAIALVAQDRHGRRHLHTARWNLVPSWSDSDQMAYPTHNARVESALTKRTYADSARSQRAIIPASGYYEWTPDHQPYYFQAPDGHTLSIAGLYSWWRARPGQPWLLTATILTTQATPEAARVHDRMPLLITDKNLDSWLDPSIEGQEILPKAVEAGRHASETLTMHPVAPLKGDGPELTEDIALDQRVKKI</sequence>
<gene>
    <name evidence="9" type="ORF">CQR44_0351</name>
</gene>
<dbReference type="PANTHER" id="PTHR13604">
    <property type="entry name" value="DC12-RELATED"/>
    <property type="match status" value="1"/>
</dbReference>
<evidence type="ECO:0000256" key="5">
    <source>
        <dbReference type="ARBA" id="ARBA00023124"/>
    </source>
</evidence>
<accession>A0A2N3RCI6</accession>
<evidence type="ECO:0000313" key="10">
    <source>
        <dbReference type="Proteomes" id="UP000233731"/>
    </source>
</evidence>
<evidence type="ECO:0000256" key="7">
    <source>
        <dbReference type="ARBA" id="ARBA00023239"/>
    </source>
</evidence>